<evidence type="ECO:0000256" key="2">
    <source>
        <dbReference type="SAM" id="Coils"/>
    </source>
</evidence>
<gene>
    <name evidence="4" type="ORF">SAMN04488069_1322</name>
</gene>
<keyword evidence="3" id="KW-0732">Signal</keyword>
<dbReference type="PANTHER" id="PTHR30203:SF30">
    <property type="entry name" value="OUTER MEMBRANE PROTEIN-RELATED"/>
    <property type="match status" value="1"/>
</dbReference>
<organism evidence="4 5">
    <name type="scientific">Hymenobacter psychrophilus</name>
    <dbReference type="NCBI Taxonomy" id="651662"/>
    <lineage>
        <taxon>Bacteria</taxon>
        <taxon>Pseudomonadati</taxon>
        <taxon>Bacteroidota</taxon>
        <taxon>Cytophagia</taxon>
        <taxon>Cytophagales</taxon>
        <taxon>Hymenobacteraceae</taxon>
        <taxon>Hymenobacter</taxon>
    </lineage>
</organism>
<evidence type="ECO:0000313" key="5">
    <source>
        <dbReference type="Proteomes" id="UP000199249"/>
    </source>
</evidence>
<name>A0A1H3PGW1_9BACT</name>
<protein>
    <submittedName>
        <fullName evidence="4">Outer membrane protein TolC</fullName>
    </submittedName>
</protein>
<keyword evidence="2" id="KW-0175">Coiled coil</keyword>
<dbReference type="EMBL" id="FNOV01000032">
    <property type="protein sequence ID" value="SDZ00376.1"/>
    <property type="molecule type" value="Genomic_DNA"/>
</dbReference>
<sequence>MRYCRYIMLFAMTVYAADVYSQSRIKADLVQIAYGAFSKNPNIIRSSYVVQNVASDLQIQRSVFDLNSFSELLLRSDQYSLLEADPRRSVMDNIHLKTNVLNFSTGVRKKIRTGQIAEFGINYGFTNNNYPFNSFNQPVNSYLGNNASTLNLSLIQPLARGRGRNIATALERSYVLYVENAKSNNEYINSYELWQIGTAYWNYYTAFKSLDIYKQSEARIRTVLSVTKDLVEGDKKPAGDLIQIKADLASQERLTIAAEQELYAAKIQLGKVAGLSSEESLLLDIPENEYPTVARSLYKKVIDQADFIRIAKEERADLRAARQSNEALRQQYQLAENNIKPQLDLTGFFSYGSVSTGNGATDVLSSFSNNLGKTIGTGAKLTFTFPVNNNLAKGNLTKSYVTLNDQGVILNNIERTIALEVSNDLNYLNNSVSNLEKAEEITNYNQEVYNNEQLKFKSGLTTLLSLILFQERLTTAQLRHLQAYQQFATAIINLRHDTGTLIDGDNKGFIIDQNAFYTIPETLDTKR</sequence>
<dbReference type="OrthoDB" id="926878at2"/>
<proteinExistence type="inferred from homology"/>
<dbReference type="Gene3D" id="1.20.1600.10">
    <property type="entry name" value="Outer membrane efflux proteins (OEP)"/>
    <property type="match status" value="1"/>
</dbReference>
<dbReference type="SUPFAM" id="SSF56954">
    <property type="entry name" value="Outer membrane efflux proteins (OEP)"/>
    <property type="match status" value="1"/>
</dbReference>
<dbReference type="InterPro" id="IPR010131">
    <property type="entry name" value="MdtP/NodT-like"/>
</dbReference>
<dbReference type="GO" id="GO:0015562">
    <property type="term" value="F:efflux transmembrane transporter activity"/>
    <property type="evidence" value="ECO:0007669"/>
    <property type="project" value="InterPro"/>
</dbReference>
<reference evidence="5" key="1">
    <citation type="submission" date="2016-10" db="EMBL/GenBank/DDBJ databases">
        <authorList>
            <person name="Varghese N."/>
            <person name="Submissions S."/>
        </authorList>
    </citation>
    <scope>NUCLEOTIDE SEQUENCE [LARGE SCALE GENOMIC DNA]</scope>
    <source>
        <strain evidence="5">CGMCC 1.8975</strain>
    </source>
</reference>
<accession>A0A1H3PGW1</accession>
<feature type="coiled-coil region" evidence="2">
    <location>
        <begin position="311"/>
        <end position="338"/>
    </location>
</feature>
<evidence type="ECO:0000256" key="3">
    <source>
        <dbReference type="SAM" id="SignalP"/>
    </source>
</evidence>
<comment type="similarity">
    <text evidence="1">Belongs to the outer membrane factor (OMF) (TC 1.B.17) family.</text>
</comment>
<dbReference type="Proteomes" id="UP000199249">
    <property type="component" value="Unassembled WGS sequence"/>
</dbReference>
<feature type="chain" id="PRO_5011433500" evidence="3">
    <location>
        <begin position="17"/>
        <end position="527"/>
    </location>
</feature>
<evidence type="ECO:0000313" key="4">
    <source>
        <dbReference type="EMBL" id="SDZ00376.1"/>
    </source>
</evidence>
<dbReference type="InterPro" id="IPR003423">
    <property type="entry name" value="OMP_efflux"/>
</dbReference>
<keyword evidence="5" id="KW-1185">Reference proteome</keyword>
<dbReference type="PANTHER" id="PTHR30203">
    <property type="entry name" value="OUTER MEMBRANE CATION EFFLUX PROTEIN"/>
    <property type="match status" value="1"/>
</dbReference>
<dbReference type="AlphaFoldDB" id="A0A1H3PGW1"/>
<evidence type="ECO:0000256" key="1">
    <source>
        <dbReference type="ARBA" id="ARBA00007613"/>
    </source>
</evidence>
<dbReference type="Pfam" id="PF02321">
    <property type="entry name" value="OEP"/>
    <property type="match status" value="1"/>
</dbReference>
<dbReference type="STRING" id="651662.SAMN04488069_1322"/>
<feature type="signal peptide" evidence="3">
    <location>
        <begin position="1"/>
        <end position="16"/>
    </location>
</feature>